<dbReference type="PANTHER" id="PTHR10796:SF92">
    <property type="entry name" value="PATCHED-RELATED, ISOFORM A"/>
    <property type="match status" value="1"/>
</dbReference>
<proteinExistence type="inferred from homology"/>
<feature type="domain" description="SSD" evidence="4">
    <location>
        <begin position="320"/>
        <end position="477"/>
    </location>
</feature>
<name>A0A8S1JDU7_9CHLO</name>
<dbReference type="AlphaFoldDB" id="A0A8S1JDU7"/>
<evidence type="ECO:0000259" key="4">
    <source>
        <dbReference type="PROSITE" id="PS50156"/>
    </source>
</evidence>
<sequence length="992" mass="109474">MAPEPPAASSGDSSGPASTRGAWSSFGGASNAEALALDVRLSLLSRISCRIHRDISAFFEAEGRFVYRRPRLVIGASIAFAGMCAVMFFTLFEQELDSDRLFTPESSQAFRDREYVEGLYGDPPVQTRVLITRRVDLTKEPQCRKRDLLVDQDRASRFLMEVFDLYEDIQAITVTEGGDVLTLGDICAKPVPNGPCLMQSVLDAWNYSREALESDTNISATLSRGNLVTELGLPLDTGFVVGRNQEGGQCDGNAEVYQFQFILRWETEDINGKDIDPRTHKWLRTLVDVVRDHWRSPQLEGFVSDLHIVDSESERGVVKDTAKLPLGYILVGIYSHVVMFKNSPAFNKTHLAGMSYVSVILAIVSAFGMAQALQVKFNLVTQTLPFLLLGLGMDDAFIIVGAYHQTDACLAGEERVAQAMRRAGSSILVTSMTDLAAFLMGLYTELPALRAFAAHACLGITFDFIFQVTFFVAFLALDAEREKRALNGAPMWGFQCCCWNSESNGAGPPIANMAAKRRDEEKAEVQKSPESESVPVFAIPDIDNVCNEQLSAGGKNWKRKIFGKGDYDPAEPSLSTRMIGCWLPQWTLHPAGKVAVILAEAGLLAWAIYGLTMVRMDFKGREWFTPKDSWLQNVFKLEELYFAGDSTKFQVYTKEAPPDLPSYYYFQDGLARLEADLMANDKYVSDSPPVRSWYGDFCSSLEPGSRNCSQTRLLSPLNFDLQVHNFTLTPQGAVHRPSLVFDPPFCLPDARCRIVSSKLEGFSKDVVDGQYAVDLVDSLRETARGAVPELRPIAYDPLFLFYDGFRVIQWETVRNVVLAGVAVFGMSLVILANVFAAALVLGMVAATDVMLLGWMHYVDLTFNPVTAVNVVLAVGIAVDYSAHVAHTFLVAQGSRQERARGALLQIGGDVFSGAFTTFLAVVAVAAAEHYIFQVSFKMFFAIVIFGVWHGLVVLPVLLSLVGPPPYVGILEERQPDAQEWRTESLGTIGESQ</sequence>
<keyword evidence="3" id="KW-0472">Membrane</keyword>
<dbReference type="SUPFAM" id="SSF82866">
    <property type="entry name" value="Multidrug efflux transporter AcrB transmembrane domain"/>
    <property type="match status" value="2"/>
</dbReference>
<protein>
    <recommendedName>
        <fullName evidence="4">SSD domain-containing protein</fullName>
    </recommendedName>
</protein>
<comment type="caution">
    <text evidence="5">The sequence shown here is derived from an EMBL/GenBank/DDBJ whole genome shotgun (WGS) entry which is preliminary data.</text>
</comment>
<keyword evidence="3" id="KW-1133">Transmembrane helix</keyword>
<feature type="transmembrane region" description="Helical" evidence="3">
    <location>
        <begin position="910"/>
        <end position="932"/>
    </location>
</feature>
<dbReference type="Pfam" id="PF12349">
    <property type="entry name" value="Sterol-sensing"/>
    <property type="match status" value="1"/>
</dbReference>
<dbReference type="Gene3D" id="1.20.1640.10">
    <property type="entry name" value="Multidrug efflux transporter AcrB transmembrane domain"/>
    <property type="match status" value="2"/>
</dbReference>
<feature type="transmembrane region" description="Helical" evidence="3">
    <location>
        <begin position="449"/>
        <end position="477"/>
    </location>
</feature>
<feature type="transmembrane region" description="Helical" evidence="3">
    <location>
        <begin position="351"/>
        <end position="372"/>
    </location>
</feature>
<feature type="transmembrane region" description="Helical" evidence="3">
    <location>
        <begin position="816"/>
        <end position="846"/>
    </location>
</feature>
<dbReference type="Pfam" id="PF22314">
    <property type="entry name" value="NPC1_MLD"/>
    <property type="match status" value="1"/>
</dbReference>
<reference evidence="5" key="1">
    <citation type="submission" date="2020-12" db="EMBL/GenBank/DDBJ databases">
        <authorList>
            <person name="Iha C."/>
        </authorList>
    </citation>
    <scope>NUCLEOTIDE SEQUENCE</scope>
</reference>
<keyword evidence="3" id="KW-0812">Transmembrane</keyword>
<feature type="compositionally biased region" description="Low complexity" evidence="2">
    <location>
        <begin position="7"/>
        <end position="18"/>
    </location>
</feature>
<evidence type="ECO:0000256" key="1">
    <source>
        <dbReference type="ARBA" id="ARBA00005585"/>
    </source>
</evidence>
<feature type="transmembrane region" description="Helical" evidence="3">
    <location>
        <begin position="866"/>
        <end position="889"/>
    </location>
</feature>
<organism evidence="5 6">
    <name type="scientific">Ostreobium quekettii</name>
    <dbReference type="NCBI Taxonomy" id="121088"/>
    <lineage>
        <taxon>Eukaryota</taxon>
        <taxon>Viridiplantae</taxon>
        <taxon>Chlorophyta</taxon>
        <taxon>core chlorophytes</taxon>
        <taxon>Ulvophyceae</taxon>
        <taxon>TCBD clade</taxon>
        <taxon>Bryopsidales</taxon>
        <taxon>Ostreobineae</taxon>
        <taxon>Ostreobiaceae</taxon>
        <taxon>Ostreobium</taxon>
    </lineage>
</organism>
<feature type="transmembrane region" description="Helical" evidence="3">
    <location>
        <begin position="384"/>
        <end position="403"/>
    </location>
</feature>
<dbReference type="InterPro" id="IPR053958">
    <property type="entry name" value="HMGCR/SNAP/NPC1-like_SSD"/>
</dbReference>
<dbReference type="Proteomes" id="UP000708148">
    <property type="component" value="Unassembled WGS sequence"/>
</dbReference>
<dbReference type="InterPro" id="IPR053956">
    <property type="entry name" value="NPC1_MLD"/>
</dbReference>
<dbReference type="EMBL" id="CAJHUC010001645">
    <property type="protein sequence ID" value="CAD7701858.1"/>
    <property type="molecule type" value="Genomic_DNA"/>
</dbReference>
<dbReference type="GO" id="GO:0016020">
    <property type="term" value="C:membrane"/>
    <property type="evidence" value="ECO:0007669"/>
    <property type="project" value="TreeGrafter"/>
</dbReference>
<dbReference type="PANTHER" id="PTHR10796">
    <property type="entry name" value="PATCHED-RELATED"/>
    <property type="match status" value="1"/>
</dbReference>
<feature type="region of interest" description="Disordered" evidence="2">
    <location>
        <begin position="1"/>
        <end position="21"/>
    </location>
</feature>
<gene>
    <name evidence="5" type="ORF">OSTQU699_LOCUS7215</name>
</gene>
<dbReference type="InterPro" id="IPR000731">
    <property type="entry name" value="SSD"/>
</dbReference>
<feature type="transmembrane region" description="Helical" evidence="3">
    <location>
        <begin position="938"/>
        <end position="961"/>
    </location>
</feature>
<dbReference type="InterPro" id="IPR051697">
    <property type="entry name" value="Patched_domain-protein"/>
</dbReference>
<accession>A0A8S1JDU7</accession>
<keyword evidence="6" id="KW-1185">Reference proteome</keyword>
<feature type="transmembrane region" description="Helical" evidence="3">
    <location>
        <begin position="423"/>
        <end position="443"/>
    </location>
</feature>
<evidence type="ECO:0000313" key="6">
    <source>
        <dbReference type="Proteomes" id="UP000708148"/>
    </source>
</evidence>
<dbReference type="OrthoDB" id="6510177at2759"/>
<feature type="transmembrane region" description="Helical" evidence="3">
    <location>
        <begin position="72"/>
        <end position="92"/>
    </location>
</feature>
<evidence type="ECO:0000256" key="2">
    <source>
        <dbReference type="SAM" id="MobiDB-lite"/>
    </source>
</evidence>
<evidence type="ECO:0000313" key="5">
    <source>
        <dbReference type="EMBL" id="CAD7701858.1"/>
    </source>
</evidence>
<dbReference type="PROSITE" id="PS50156">
    <property type="entry name" value="SSD"/>
    <property type="match status" value="1"/>
</dbReference>
<evidence type="ECO:0000256" key="3">
    <source>
        <dbReference type="SAM" id="Phobius"/>
    </source>
</evidence>
<comment type="similarity">
    <text evidence="1">Belongs to the patched family.</text>
</comment>